<evidence type="ECO:0000256" key="1">
    <source>
        <dbReference type="ARBA" id="ARBA00001946"/>
    </source>
</evidence>
<dbReference type="EMBL" id="ML213600">
    <property type="protein sequence ID" value="TFK39230.1"/>
    <property type="molecule type" value="Genomic_DNA"/>
</dbReference>
<keyword evidence="2" id="KW-0808">Transferase</keyword>
<reference evidence="5 6" key="1">
    <citation type="journal article" date="2019" name="Nat. Ecol. Evol.">
        <title>Megaphylogeny resolves global patterns of mushroom evolution.</title>
        <authorList>
            <person name="Varga T."/>
            <person name="Krizsan K."/>
            <person name="Foldi C."/>
            <person name="Dima B."/>
            <person name="Sanchez-Garcia M."/>
            <person name="Sanchez-Ramirez S."/>
            <person name="Szollosi G.J."/>
            <person name="Szarkandi J.G."/>
            <person name="Papp V."/>
            <person name="Albert L."/>
            <person name="Andreopoulos W."/>
            <person name="Angelini C."/>
            <person name="Antonin V."/>
            <person name="Barry K.W."/>
            <person name="Bougher N.L."/>
            <person name="Buchanan P."/>
            <person name="Buyck B."/>
            <person name="Bense V."/>
            <person name="Catcheside P."/>
            <person name="Chovatia M."/>
            <person name="Cooper J."/>
            <person name="Damon W."/>
            <person name="Desjardin D."/>
            <person name="Finy P."/>
            <person name="Geml J."/>
            <person name="Haridas S."/>
            <person name="Hughes K."/>
            <person name="Justo A."/>
            <person name="Karasinski D."/>
            <person name="Kautmanova I."/>
            <person name="Kiss B."/>
            <person name="Kocsube S."/>
            <person name="Kotiranta H."/>
            <person name="LaButti K.M."/>
            <person name="Lechner B.E."/>
            <person name="Liimatainen K."/>
            <person name="Lipzen A."/>
            <person name="Lukacs Z."/>
            <person name="Mihaltcheva S."/>
            <person name="Morgado L.N."/>
            <person name="Niskanen T."/>
            <person name="Noordeloos M.E."/>
            <person name="Ohm R.A."/>
            <person name="Ortiz-Santana B."/>
            <person name="Ovrebo C."/>
            <person name="Racz N."/>
            <person name="Riley R."/>
            <person name="Savchenko A."/>
            <person name="Shiryaev A."/>
            <person name="Soop K."/>
            <person name="Spirin V."/>
            <person name="Szebenyi C."/>
            <person name="Tomsovsky M."/>
            <person name="Tulloss R.E."/>
            <person name="Uehling J."/>
            <person name="Grigoriev I.V."/>
            <person name="Vagvolgyi C."/>
            <person name="Papp T."/>
            <person name="Martin F.M."/>
            <person name="Miettinen O."/>
            <person name="Hibbett D.S."/>
            <person name="Nagy L.G."/>
        </authorList>
    </citation>
    <scope>NUCLEOTIDE SEQUENCE [LARGE SCALE GENOMIC DNA]</scope>
    <source>
        <strain evidence="5 6">CBS 166.37</strain>
    </source>
</reference>
<dbReference type="OrthoDB" id="10257492at2759"/>
<dbReference type="InterPro" id="IPR008949">
    <property type="entry name" value="Isoprenoid_synthase_dom_sf"/>
</dbReference>
<evidence type="ECO:0000313" key="6">
    <source>
        <dbReference type="Proteomes" id="UP000308652"/>
    </source>
</evidence>
<dbReference type="GO" id="GO:0046872">
    <property type="term" value="F:metal ion binding"/>
    <property type="evidence" value="ECO:0007669"/>
    <property type="project" value="UniProtKB-KW"/>
</dbReference>
<evidence type="ECO:0000256" key="3">
    <source>
        <dbReference type="ARBA" id="ARBA00022723"/>
    </source>
</evidence>
<comment type="cofactor">
    <cofactor evidence="1">
        <name>Mg(2+)</name>
        <dbReference type="ChEBI" id="CHEBI:18420"/>
    </cofactor>
</comment>
<dbReference type="InterPro" id="IPR000092">
    <property type="entry name" value="Polyprenyl_synt"/>
</dbReference>
<evidence type="ECO:0000313" key="5">
    <source>
        <dbReference type="EMBL" id="TFK39230.1"/>
    </source>
</evidence>
<dbReference type="GO" id="GO:0004161">
    <property type="term" value="F:dimethylallyltranstransferase activity"/>
    <property type="evidence" value="ECO:0007669"/>
    <property type="project" value="TreeGrafter"/>
</dbReference>
<keyword evidence="6" id="KW-1185">Reference proteome</keyword>
<gene>
    <name evidence="5" type="ORF">BDQ12DRAFT_735026</name>
</gene>
<dbReference type="AlphaFoldDB" id="A0A5C3M1X6"/>
<evidence type="ECO:0000256" key="4">
    <source>
        <dbReference type="ARBA" id="ARBA00022842"/>
    </source>
</evidence>
<dbReference type="PANTHER" id="PTHR11525:SF0">
    <property type="entry name" value="FARNESYL PYROPHOSPHATE SYNTHASE"/>
    <property type="match status" value="1"/>
</dbReference>
<dbReference type="SUPFAM" id="SSF48576">
    <property type="entry name" value="Terpenoid synthases"/>
    <property type="match status" value="1"/>
</dbReference>
<organism evidence="5 6">
    <name type="scientific">Crucibulum laeve</name>
    <dbReference type="NCBI Taxonomy" id="68775"/>
    <lineage>
        <taxon>Eukaryota</taxon>
        <taxon>Fungi</taxon>
        <taxon>Dikarya</taxon>
        <taxon>Basidiomycota</taxon>
        <taxon>Agaricomycotina</taxon>
        <taxon>Agaricomycetes</taxon>
        <taxon>Agaricomycetidae</taxon>
        <taxon>Agaricales</taxon>
        <taxon>Agaricineae</taxon>
        <taxon>Nidulariaceae</taxon>
        <taxon>Crucibulum</taxon>
    </lineage>
</organism>
<name>A0A5C3M1X6_9AGAR</name>
<dbReference type="Proteomes" id="UP000308652">
    <property type="component" value="Unassembled WGS sequence"/>
</dbReference>
<proteinExistence type="predicted"/>
<dbReference type="Pfam" id="PF00348">
    <property type="entry name" value="polyprenyl_synt"/>
    <property type="match status" value="1"/>
</dbReference>
<evidence type="ECO:0000256" key="2">
    <source>
        <dbReference type="ARBA" id="ARBA00022679"/>
    </source>
</evidence>
<accession>A0A5C3M1X6</accession>
<dbReference type="InterPro" id="IPR039702">
    <property type="entry name" value="FPS1-like"/>
</dbReference>
<dbReference type="GO" id="GO:0004337">
    <property type="term" value="F:(2E,6E)-farnesyl diphosphate synthase activity"/>
    <property type="evidence" value="ECO:0007669"/>
    <property type="project" value="TreeGrafter"/>
</dbReference>
<dbReference type="STRING" id="68775.A0A5C3M1X6"/>
<sequence length="213" mass="24369">MNFRREKYYVDLTDLFHVVTYLTEIDQLVDLITAPEDSVDLDKFSLERRHLIVIYKTVYYSFYPPVALAMYMSDSPESYNAPSPSSSSLSQSETVHPYALAQSILILIPLDEYFQIQDDWLNFSATPEQIGKVGTDIVDNKCSWVINTALTLAIPSKGGCWIRELKVGERYAAYAEKVVGELKERIGKIQEVEGGLRREVFEGFLGKIYRRCN</sequence>
<dbReference type="PANTHER" id="PTHR11525">
    <property type="entry name" value="FARNESYL-PYROPHOSPHATE SYNTHETASE"/>
    <property type="match status" value="1"/>
</dbReference>
<dbReference type="GO" id="GO:0045337">
    <property type="term" value="P:farnesyl diphosphate biosynthetic process"/>
    <property type="evidence" value="ECO:0007669"/>
    <property type="project" value="TreeGrafter"/>
</dbReference>
<keyword evidence="3" id="KW-0479">Metal-binding</keyword>
<dbReference type="Gene3D" id="1.10.600.10">
    <property type="entry name" value="Farnesyl Diphosphate Synthase"/>
    <property type="match status" value="1"/>
</dbReference>
<dbReference type="GO" id="GO:0005737">
    <property type="term" value="C:cytoplasm"/>
    <property type="evidence" value="ECO:0007669"/>
    <property type="project" value="TreeGrafter"/>
</dbReference>
<protein>
    <submittedName>
        <fullName evidence="5">Isoprenoid synthase domain-containing protein</fullName>
    </submittedName>
</protein>
<keyword evidence="4" id="KW-0460">Magnesium</keyword>